<gene>
    <name evidence="1" type="ORF">ORAREDHAP_LOCUS668</name>
</gene>
<dbReference type="Proteomes" id="UP000507245">
    <property type="component" value="Unassembled WGS sequence"/>
</dbReference>
<organism evidence="1 2">
    <name type="scientific">Prunus armeniaca</name>
    <name type="common">Apricot</name>
    <name type="synonym">Armeniaca vulgaris</name>
    <dbReference type="NCBI Taxonomy" id="36596"/>
    <lineage>
        <taxon>Eukaryota</taxon>
        <taxon>Viridiplantae</taxon>
        <taxon>Streptophyta</taxon>
        <taxon>Embryophyta</taxon>
        <taxon>Tracheophyta</taxon>
        <taxon>Spermatophyta</taxon>
        <taxon>Magnoliopsida</taxon>
        <taxon>eudicotyledons</taxon>
        <taxon>Gunneridae</taxon>
        <taxon>Pentapetalae</taxon>
        <taxon>rosids</taxon>
        <taxon>fabids</taxon>
        <taxon>Rosales</taxon>
        <taxon>Rosaceae</taxon>
        <taxon>Amygdaloideae</taxon>
        <taxon>Amygdaleae</taxon>
        <taxon>Prunus</taxon>
    </lineage>
</organism>
<accession>A0A6J5W241</accession>
<sequence>MYFMSAIQYSAQFTLLHTDADTTYSGQRGSRIDTLLIQGKEDPGLIIIKPPMNGDQHLI</sequence>
<dbReference type="AlphaFoldDB" id="A0A6J5W241"/>
<protein>
    <submittedName>
        <fullName evidence="1">Uncharacterized protein</fullName>
    </submittedName>
</protein>
<evidence type="ECO:0000313" key="1">
    <source>
        <dbReference type="EMBL" id="CAB4292358.1"/>
    </source>
</evidence>
<dbReference type="EMBL" id="CAEKKB010000001">
    <property type="protein sequence ID" value="CAB4292358.1"/>
    <property type="molecule type" value="Genomic_DNA"/>
</dbReference>
<reference evidence="2" key="1">
    <citation type="journal article" date="2020" name="Genome Biol.">
        <title>Gamete binning: chromosome-level and haplotype-resolved genome assembly enabled by high-throughput single-cell sequencing of gamete genomes.</title>
        <authorList>
            <person name="Campoy J.A."/>
            <person name="Sun H."/>
            <person name="Goel M."/>
            <person name="Jiao W.-B."/>
            <person name="Folz-Donahue K."/>
            <person name="Wang N."/>
            <person name="Rubio M."/>
            <person name="Liu C."/>
            <person name="Kukat C."/>
            <person name="Ruiz D."/>
            <person name="Huettel B."/>
            <person name="Schneeberger K."/>
        </authorList>
    </citation>
    <scope>NUCLEOTIDE SEQUENCE [LARGE SCALE GENOMIC DNA]</scope>
    <source>
        <strain evidence="2">cv. Rojo Pasion</strain>
    </source>
</reference>
<keyword evidence="2" id="KW-1185">Reference proteome</keyword>
<name>A0A6J5W241_PRUAR</name>
<evidence type="ECO:0000313" key="2">
    <source>
        <dbReference type="Proteomes" id="UP000507245"/>
    </source>
</evidence>
<proteinExistence type="predicted"/>